<dbReference type="AlphaFoldDB" id="A0A4C1WXE4"/>
<evidence type="ECO:0000313" key="2">
    <source>
        <dbReference type="EMBL" id="GBP55332.1"/>
    </source>
</evidence>
<dbReference type="Proteomes" id="UP000299102">
    <property type="component" value="Unassembled WGS sequence"/>
</dbReference>
<name>A0A4C1WXE4_EUMVA</name>
<reference evidence="2 3" key="1">
    <citation type="journal article" date="2019" name="Commun. Biol.">
        <title>The bagworm genome reveals a unique fibroin gene that provides high tensile strength.</title>
        <authorList>
            <person name="Kono N."/>
            <person name="Nakamura H."/>
            <person name="Ohtoshi R."/>
            <person name="Tomita M."/>
            <person name="Numata K."/>
            <person name="Arakawa K."/>
        </authorList>
    </citation>
    <scope>NUCLEOTIDE SEQUENCE [LARGE SCALE GENOMIC DNA]</scope>
</reference>
<sequence>MVLHPKSRIQSFKTKALLFYGIYMTVAVGAKQLLLWTHKGCAVLRYTVPEDAAPFAATALGCQRLINEPTWPP</sequence>
<comment type="caution">
    <text evidence="2">The sequence shown here is derived from an EMBL/GenBank/DDBJ whole genome shotgun (WGS) entry which is preliminary data.</text>
</comment>
<proteinExistence type="predicted"/>
<evidence type="ECO:0000313" key="3">
    <source>
        <dbReference type="Proteomes" id="UP000299102"/>
    </source>
</evidence>
<feature type="transmembrane region" description="Helical" evidence="1">
    <location>
        <begin position="16"/>
        <end position="36"/>
    </location>
</feature>
<keyword evidence="1" id="KW-1133">Transmembrane helix</keyword>
<dbReference type="EMBL" id="BGZK01000665">
    <property type="protein sequence ID" value="GBP55332.1"/>
    <property type="molecule type" value="Genomic_DNA"/>
</dbReference>
<keyword evidence="3" id="KW-1185">Reference proteome</keyword>
<keyword evidence="1" id="KW-0472">Membrane</keyword>
<evidence type="ECO:0000256" key="1">
    <source>
        <dbReference type="SAM" id="Phobius"/>
    </source>
</evidence>
<gene>
    <name evidence="2" type="ORF">EVAR_43087_1</name>
</gene>
<accession>A0A4C1WXE4</accession>
<keyword evidence="1" id="KW-0812">Transmembrane</keyword>
<organism evidence="2 3">
    <name type="scientific">Eumeta variegata</name>
    <name type="common">Bagworm moth</name>
    <name type="synonym">Eumeta japonica</name>
    <dbReference type="NCBI Taxonomy" id="151549"/>
    <lineage>
        <taxon>Eukaryota</taxon>
        <taxon>Metazoa</taxon>
        <taxon>Ecdysozoa</taxon>
        <taxon>Arthropoda</taxon>
        <taxon>Hexapoda</taxon>
        <taxon>Insecta</taxon>
        <taxon>Pterygota</taxon>
        <taxon>Neoptera</taxon>
        <taxon>Endopterygota</taxon>
        <taxon>Lepidoptera</taxon>
        <taxon>Glossata</taxon>
        <taxon>Ditrysia</taxon>
        <taxon>Tineoidea</taxon>
        <taxon>Psychidae</taxon>
        <taxon>Oiketicinae</taxon>
        <taxon>Eumeta</taxon>
    </lineage>
</organism>
<protein>
    <submittedName>
        <fullName evidence="2">Uncharacterized protein</fullName>
    </submittedName>
</protein>